<comment type="caution">
    <text evidence="3">The sequence shown here is derived from an EMBL/GenBank/DDBJ whole genome shotgun (WGS) entry which is preliminary data.</text>
</comment>
<gene>
    <name evidence="3" type="primary">ttc17</name>
    <name evidence="3" type="ORF">Anas_02676</name>
</gene>
<accession>A0A5N5SSU0</accession>
<sequence>MNCTYIFFIILSFFILSINSTTHWFLNNEGKIQAQMDSIYQLRRPYDFLALIQQEERAKHVEQLKKELLEQKAHIDKNEDKDTQLEERIYRTYTDCILAGRPLTEFDLYSSSTFDLKSIGINIEEHVNFEATVNSENLQTPDCQSFTELPFSMFLLEHLKGMRFRENLTALPEEETPLNDEQDPNIWGHRVSEGLSKNKTSWVLYTLASQYWRIKGNTQEAVECIRRAIYFSSREYRYVVLFHLGNILHRSHESEDAAIVLHMALDHYKRSAAIHEILGCVYATVGYYNESVLCLENALHISSKDENLKKSLQHTLNELRAYQKKHDEWLKFATEALARTSYSRDET</sequence>
<keyword evidence="1" id="KW-0175">Coiled coil</keyword>
<dbReference type="SUPFAM" id="SSF48452">
    <property type="entry name" value="TPR-like"/>
    <property type="match status" value="1"/>
</dbReference>
<proteinExistence type="predicted"/>
<evidence type="ECO:0000256" key="2">
    <source>
        <dbReference type="SAM" id="Phobius"/>
    </source>
</evidence>
<protein>
    <submittedName>
        <fullName evidence="3">Tetratricopeptide repeat protein 17</fullName>
    </submittedName>
</protein>
<organism evidence="3 4">
    <name type="scientific">Armadillidium nasatum</name>
    <dbReference type="NCBI Taxonomy" id="96803"/>
    <lineage>
        <taxon>Eukaryota</taxon>
        <taxon>Metazoa</taxon>
        <taxon>Ecdysozoa</taxon>
        <taxon>Arthropoda</taxon>
        <taxon>Crustacea</taxon>
        <taxon>Multicrustacea</taxon>
        <taxon>Malacostraca</taxon>
        <taxon>Eumalacostraca</taxon>
        <taxon>Peracarida</taxon>
        <taxon>Isopoda</taxon>
        <taxon>Oniscidea</taxon>
        <taxon>Crinocheta</taxon>
        <taxon>Armadillidiidae</taxon>
        <taxon>Armadillidium</taxon>
    </lineage>
</organism>
<feature type="transmembrane region" description="Helical" evidence="2">
    <location>
        <begin position="6"/>
        <end position="26"/>
    </location>
</feature>
<keyword evidence="2" id="KW-0472">Membrane</keyword>
<feature type="coiled-coil region" evidence="1">
    <location>
        <begin position="51"/>
        <end position="81"/>
    </location>
</feature>
<dbReference type="Gene3D" id="1.25.40.10">
    <property type="entry name" value="Tetratricopeptide repeat domain"/>
    <property type="match status" value="1"/>
</dbReference>
<dbReference type="Proteomes" id="UP000326759">
    <property type="component" value="Unassembled WGS sequence"/>
</dbReference>
<dbReference type="InterPro" id="IPR011990">
    <property type="entry name" value="TPR-like_helical_dom_sf"/>
</dbReference>
<dbReference type="EMBL" id="SEYY01021057">
    <property type="protein sequence ID" value="KAB7496759.1"/>
    <property type="molecule type" value="Genomic_DNA"/>
</dbReference>
<dbReference type="GO" id="GO:0005737">
    <property type="term" value="C:cytoplasm"/>
    <property type="evidence" value="ECO:0007669"/>
    <property type="project" value="TreeGrafter"/>
</dbReference>
<evidence type="ECO:0000313" key="4">
    <source>
        <dbReference type="Proteomes" id="UP000326759"/>
    </source>
</evidence>
<dbReference type="GO" id="GO:0015629">
    <property type="term" value="C:actin cytoskeleton"/>
    <property type="evidence" value="ECO:0007669"/>
    <property type="project" value="TreeGrafter"/>
</dbReference>
<name>A0A5N5SSU0_9CRUS</name>
<dbReference type="OrthoDB" id="6374353at2759"/>
<dbReference type="InterPro" id="IPR052630">
    <property type="entry name" value="TTC17"/>
</dbReference>
<reference evidence="3 4" key="1">
    <citation type="journal article" date="2019" name="PLoS Biol.">
        <title>Sex chromosomes control vertical transmission of feminizing Wolbachia symbionts in an isopod.</title>
        <authorList>
            <person name="Becking T."/>
            <person name="Chebbi M.A."/>
            <person name="Giraud I."/>
            <person name="Moumen B."/>
            <person name="Laverre T."/>
            <person name="Caubet Y."/>
            <person name="Peccoud J."/>
            <person name="Gilbert C."/>
            <person name="Cordaux R."/>
        </authorList>
    </citation>
    <scope>NUCLEOTIDE SEQUENCE [LARGE SCALE GENOMIC DNA]</scope>
    <source>
        <strain evidence="3">ANa2</strain>
        <tissue evidence="3">Whole body excluding digestive tract and cuticle</tissue>
    </source>
</reference>
<dbReference type="PANTHER" id="PTHR16091">
    <property type="entry name" value="TTC17 PROTEIN"/>
    <property type="match status" value="1"/>
</dbReference>
<evidence type="ECO:0000313" key="3">
    <source>
        <dbReference type="EMBL" id="KAB7496759.1"/>
    </source>
</evidence>
<keyword evidence="2" id="KW-0812">Transmembrane</keyword>
<keyword evidence="2" id="KW-1133">Transmembrane helix</keyword>
<dbReference type="AlphaFoldDB" id="A0A5N5SSU0"/>
<dbReference type="PANTHER" id="PTHR16091:SF1">
    <property type="entry name" value="TETRATRICOPEPTIDE REPEAT PROTEIN 17"/>
    <property type="match status" value="1"/>
</dbReference>
<evidence type="ECO:0000256" key="1">
    <source>
        <dbReference type="SAM" id="Coils"/>
    </source>
</evidence>
<dbReference type="GO" id="GO:0030041">
    <property type="term" value="P:actin filament polymerization"/>
    <property type="evidence" value="ECO:0007669"/>
    <property type="project" value="TreeGrafter"/>
</dbReference>
<keyword evidence="4" id="KW-1185">Reference proteome</keyword>